<accession>A0A3N4UR33</accession>
<feature type="region of interest" description="Disordered" evidence="1">
    <location>
        <begin position="1"/>
        <end position="25"/>
    </location>
</feature>
<feature type="signal peptide" evidence="2">
    <location>
        <begin position="1"/>
        <end position="44"/>
    </location>
</feature>
<reference evidence="3 4" key="1">
    <citation type="submission" date="2018-11" db="EMBL/GenBank/DDBJ databases">
        <title>Genomic Encyclopedia of Type Strains, Phase IV (KMG-IV): sequencing the most valuable type-strain genomes for metagenomic binning, comparative biology and taxonomic classification.</title>
        <authorList>
            <person name="Goeker M."/>
        </authorList>
    </citation>
    <scope>NUCLEOTIDE SEQUENCE [LARGE SCALE GENOMIC DNA]</scope>
    <source>
        <strain evidence="3 4">DSM 101684</strain>
    </source>
</reference>
<organism evidence="3 4">
    <name type="scientific">Tibeticola sediminis</name>
    <dbReference type="NCBI Taxonomy" id="1917811"/>
    <lineage>
        <taxon>Bacteria</taxon>
        <taxon>Pseudomonadati</taxon>
        <taxon>Pseudomonadota</taxon>
        <taxon>Betaproteobacteria</taxon>
        <taxon>Burkholderiales</taxon>
        <taxon>Comamonadaceae</taxon>
        <taxon>Tibeticola</taxon>
    </lineage>
</organism>
<dbReference type="AlphaFoldDB" id="A0A3N4UR33"/>
<evidence type="ECO:0000313" key="4">
    <source>
        <dbReference type="Proteomes" id="UP000272193"/>
    </source>
</evidence>
<dbReference type="RefSeq" id="WP_245968707.1">
    <property type="nucleotide sequence ID" value="NZ_RKQL01000001.1"/>
</dbReference>
<evidence type="ECO:0000256" key="2">
    <source>
        <dbReference type="SAM" id="SignalP"/>
    </source>
</evidence>
<comment type="caution">
    <text evidence="3">The sequence shown here is derived from an EMBL/GenBank/DDBJ whole genome shotgun (WGS) entry which is preliminary data.</text>
</comment>
<keyword evidence="4" id="KW-1185">Reference proteome</keyword>
<protein>
    <submittedName>
        <fullName evidence="3">Uncharacterized protein</fullName>
    </submittedName>
</protein>
<dbReference type="Proteomes" id="UP000272193">
    <property type="component" value="Unassembled WGS sequence"/>
</dbReference>
<evidence type="ECO:0000313" key="3">
    <source>
        <dbReference type="EMBL" id="RPE72633.1"/>
    </source>
</evidence>
<dbReference type="EMBL" id="RKQL01000001">
    <property type="protein sequence ID" value="RPE72633.1"/>
    <property type="molecule type" value="Genomic_DNA"/>
</dbReference>
<sequence>MMLHPSIAPRSRNSHPTAPAPNTRARRRSRVALLLALPFAVAQAQPSSCSSDGLEPPPTVLERFISADCAECWRDPATPSVDGRTWALDWVFSGAQGEDAPLSPVARPEANARAQAAGLRSGTAMPPRFDRFQSVLAAEFPQNPRRLRVAQGTAFGGYVGASIRYTPARDALAPLTAHLALIEIFPAGTEGSPVARALVRNVFTPNWSGRTAGPRPRWVRLDELRPLNIPEGAHPARLRVFGWVEDARGRIIDAALSACTP</sequence>
<gene>
    <name evidence="3" type="ORF">EDC62_0327</name>
</gene>
<feature type="chain" id="PRO_5018124341" evidence="2">
    <location>
        <begin position="45"/>
        <end position="261"/>
    </location>
</feature>
<name>A0A3N4UR33_9BURK</name>
<keyword evidence="2" id="KW-0732">Signal</keyword>
<proteinExistence type="predicted"/>
<evidence type="ECO:0000256" key="1">
    <source>
        <dbReference type="SAM" id="MobiDB-lite"/>
    </source>
</evidence>